<protein>
    <recommendedName>
        <fullName evidence="5">DUF4476 domain-containing protein</fullName>
    </recommendedName>
</protein>
<feature type="chain" id="PRO_5007494049" description="DUF4476 domain-containing protein" evidence="2">
    <location>
        <begin position="20"/>
        <end position="145"/>
    </location>
</feature>
<accession>A0A142EN61</accession>
<reference evidence="4" key="1">
    <citation type="submission" date="2015-09" db="EMBL/GenBank/DDBJ databases">
        <title>Complete sequence of Algoriphagus sp. M8-2.</title>
        <authorList>
            <person name="Shintani M."/>
        </authorList>
    </citation>
    <scope>NUCLEOTIDE SEQUENCE [LARGE SCALE GENOMIC DNA]</scope>
    <source>
        <strain evidence="4">M8-2</strain>
    </source>
</reference>
<keyword evidence="4" id="KW-1185">Reference proteome</keyword>
<evidence type="ECO:0000256" key="2">
    <source>
        <dbReference type="SAM" id="SignalP"/>
    </source>
</evidence>
<feature type="signal peptide" evidence="2">
    <location>
        <begin position="1"/>
        <end position="19"/>
    </location>
</feature>
<dbReference type="OrthoDB" id="826810at2"/>
<evidence type="ECO:0000313" key="3">
    <source>
        <dbReference type="EMBL" id="AMQ56566.1"/>
    </source>
</evidence>
<dbReference type="AlphaFoldDB" id="A0A142EN61"/>
<evidence type="ECO:0000256" key="1">
    <source>
        <dbReference type="SAM" id="MobiDB-lite"/>
    </source>
</evidence>
<organism evidence="3 4">
    <name type="scientific">Algoriphagus sanaruensis</name>
    <dbReference type="NCBI Taxonomy" id="1727163"/>
    <lineage>
        <taxon>Bacteria</taxon>
        <taxon>Pseudomonadati</taxon>
        <taxon>Bacteroidota</taxon>
        <taxon>Cytophagia</taxon>
        <taxon>Cytophagales</taxon>
        <taxon>Cyclobacteriaceae</taxon>
        <taxon>Algoriphagus</taxon>
    </lineage>
</organism>
<keyword evidence="2" id="KW-0732">Signal</keyword>
<name>A0A142EN61_9BACT</name>
<dbReference type="EMBL" id="CP012836">
    <property type="protein sequence ID" value="AMQ56566.1"/>
    <property type="molecule type" value="Genomic_DNA"/>
</dbReference>
<dbReference type="RefSeq" id="WP_067546322.1">
    <property type="nucleotide sequence ID" value="NZ_CP012836.1"/>
</dbReference>
<evidence type="ECO:0000313" key="4">
    <source>
        <dbReference type="Proteomes" id="UP000073816"/>
    </source>
</evidence>
<feature type="region of interest" description="Disordered" evidence="1">
    <location>
        <begin position="122"/>
        <end position="145"/>
    </location>
</feature>
<reference evidence="3 4" key="2">
    <citation type="journal article" date="2016" name="Genome Announc.">
        <title>Complete Genome Sequence of Algoriphagus sp. Strain M8-2, Isolated from a Brackish Lake.</title>
        <authorList>
            <person name="Muraguchi Y."/>
            <person name="Kushimoto K."/>
            <person name="Ohtsubo Y."/>
            <person name="Suzuki T."/>
            <person name="Dohra H."/>
            <person name="Kimbara K."/>
            <person name="Shintani M."/>
        </authorList>
    </citation>
    <scope>NUCLEOTIDE SEQUENCE [LARGE SCALE GENOMIC DNA]</scope>
    <source>
        <strain evidence="3 4">M8-2</strain>
    </source>
</reference>
<gene>
    <name evidence="3" type="ORF">AO498_09060</name>
</gene>
<sequence>MKKLAVLFFFLTCCFSGFAKDPEPKTFLLLFKQKDLKSAKISLSQIEAQFSSFFETKSYEGNSELALFIEIPFSNFDECMMGEFLINLGADKIQLQQLAFRVYDLTENKQLITQLIAHSEDDSTPKKKTSRGVKAPSTFVSAPGH</sequence>
<dbReference type="Proteomes" id="UP000073816">
    <property type="component" value="Chromosome"/>
</dbReference>
<dbReference type="STRING" id="1727163.AO498_09060"/>
<proteinExistence type="predicted"/>
<evidence type="ECO:0008006" key="5">
    <source>
        <dbReference type="Google" id="ProtNLM"/>
    </source>
</evidence>
<dbReference type="KEGG" id="alm:AO498_09060"/>